<sequence length="240" mass="27120">MQRIINLYTGLPCYQADIKGVTAIEKFPVSTALYVDRTGLPGDGVGDVERHGGIERVVHQYPAENYRHWLALFNIQSSASIFQPSLFGENISSLGMKESDTYIGDIYRIGSALLQVSQPRKPCWKLNWKSGLPNASILMQMNGLTGWFYRVIEPGYIKAGNSILLIERMPQQMSIKNIVSELYGKAESPMYKTMLNEKELHAIADNQLLSENWRKVALERLSTGNIESWQHRLYGPPTVI</sequence>
<dbReference type="InterPro" id="IPR005302">
    <property type="entry name" value="MoCF_Sase_C"/>
</dbReference>
<comment type="caution">
    <text evidence="2">The sequence shown here is derived from an EMBL/GenBank/DDBJ whole genome shotgun (WGS) entry which is preliminary data.</text>
</comment>
<dbReference type="Gene3D" id="2.40.33.20">
    <property type="entry name" value="PK beta-barrel domain-like"/>
    <property type="match status" value="1"/>
</dbReference>
<proteinExistence type="predicted"/>
<gene>
    <name evidence="2" type="ORF">L3081_01765</name>
</gene>
<protein>
    <submittedName>
        <fullName evidence="2">MOSC domain-containing protein</fullName>
    </submittedName>
</protein>
<dbReference type="InterPro" id="IPR052353">
    <property type="entry name" value="Benzoxazolinone_Detox_Enz"/>
</dbReference>
<dbReference type="SUPFAM" id="SSF50800">
    <property type="entry name" value="PK beta-barrel domain-like"/>
    <property type="match status" value="1"/>
</dbReference>
<accession>A0ABS9WWL9</accession>
<dbReference type="PROSITE" id="PS51340">
    <property type="entry name" value="MOSC"/>
    <property type="match status" value="1"/>
</dbReference>
<evidence type="ECO:0000313" key="2">
    <source>
        <dbReference type="EMBL" id="MCI2282350.1"/>
    </source>
</evidence>
<evidence type="ECO:0000259" key="1">
    <source>
        <dbReference type="PROSITE" id="PS51340"/>
    </source>
</evidence>
<feature type="domain" description="MOSC" evidence="1">
    <location>
        <begin position="22"/>
        <end position="166"/>
    </location>
</feature>
<dbReference type="PANTHER" id="PTHR30212">
    <property type="entry name" value="PROTEIN YIIM"/>
    <property type="match status" value="1"/>
</dbReference>
<dbReference type="PANTHER" id="PTHR30212:SF2">
    <property type="entry name" value="PROTEIN YIIM"/>
    <property type="match status" value="1"/>
</dbReference>
<evidence type="ECO:0000313" key="3">
    <source>
        <dbReference type="Proteomes" id="UP001139646"/>
    </source>
</evidence>
<dbReference type="RefSeq" id="WP_242282999.1">
    <property type="nucleotide sequence ID" value="NZ_JAKKSL010000001.1"/>
</dbReference>
<keyword evidence="3" id="KW-1185">Reference proteome</keyword>
<dbReference type="EMBL" id="JAKKSL010000001">
    <property type="protein sequence ID" value="MCI2282350.1"/>
    <property type="molecule type" value="Genomic_DNA"/>
</dbReference>
<name>A0ABS9WWL9_9GAMM</name>
<organism evidence="2 3">
    <name type="scientific">Colwellia maritima</name>
    <dbReference type="NCBI Taxonomy" id="2912588"/>
    <lineage>
        <taxon>Bacteria</taxon>
        <taxon>Pseudomonadati</taxon>
        <taxon>Pseudomonadota</taxon>
        <taxon>Gammaproteobacteria</taxon>
        <taxon>Alteromonadales</taxon>
        <taxon>Colwelliaceae</taxon>
        <taxon>Colwellia</taxon>
    </lineage>
</organism>
<reference evidence="2" key="1">
    <citation type="submission" date="2022-01" db="EMBL/GenBank/DDBJ databases">
        <title>Colwellia maritima, isolated from seawater.</title>
        <authorList>
            <person name="Kristyanto S."/>
            <person name="Jung J."/>
            <person name="Jeon C.O."/>
        </authorList>
    </citation>
    <scope>NUCLEOTIDE SEQUENCE</scope>
    <source>
        <strain evidence="2">MSW7</strain>
    </source>
</reference>
<dbReference type="Proteomes" id="UP001139646">
    <property type="component" value="Unassembled WGS sequence"/>
</dbReference>
<dbReference type="Pfam" id="PF03473">
    <property type="entry name" value="MOSC"/>
    <property type="match status" value="1"/>
</dbReference>
<dbReference type="InterPro" id="IPR011037">
    <property type="entry name" value="Pyrv_Knase-like_insert_dom_sf"/>
</dbReference>